<dbReference type="PANTHER" id="PTHR10992">
    <property type="entry name" value="METHYLESTERASE FAMILY MEMBER"/>
    <property type="match status" value="1"/>
</dbReference>
<name>A0ABD3RSF4_9LAMI</name>
<gene>
    <name evidence="3" type="ORF">ACJIZ3_014849</name>
</gene>
<dbReference type="Pfam" id="PF12697">
    <property type="entry name" value="Abhydrolase_6"/>
    <property type="match status" value="2"/>
</dbReference>
<feature type="domain" description="AB hydrolase-1" evidence="2">
    <location>
        <begin position="11"/>
        <end position="240"/>
    </location>
</feature>
<dbReference type="InterPro" id="IPR000073">
    <property type="entry name" value="AB_hydrolase_1"/>
</dbReference>
<proteinExistence type="predicted"/>
<comment type="caution">
    <text evidence="3">The sequence shown here is derived from an EMBL/GenBank/DDBJ whole genome shotgun (WGS) entry which is preliminary data.</text>
</comment>
<dbReference type="PANTHER" id="PTHR10992:SF1083">
    <property type="entry name" value="METHYLESTERASE 1"/>
    <property type="match status" value="1"/>
</dbReference>
<dbReference type="FunFam" id="3.40.50.1820:FF:000051">
    <property type="entry name" value="(S)-hydroxynitrile lyase"/>
    <property type="match status" value="2"/>
</dbReference>
<dbReference type="Proteomes" id="UP001634393">
    <property type="component" value="Unassembled WGS sequence"/>
</dbReference>
<accession>A0ABD3RSF4</accession>
<dbReference type="SUPFAM" id="SSF53474">
    <property type="entry name" value="alpha/beta-Hydrolases"/>
    <property type="match status" value="2"/>
</dbReference>
<reference evidence="3 4" key="1">
    <citation type="submission" date="2024-12" db="EMBL/GenBank/DDBJ databases">
        <title>The unique morphological basis and parallel evolutionary history of personate flowers in Penstemon.</title>
        <authorList>
            <person name="Depatie T.H."/>
            <person name="Wessinger C.A."/>
        </authorList>
    </citation>
    <scope>NUCLEOTIDE SEQUENCE [LARGE SCALE GENOMIC DNA]</scope>
    <source>
        <strain evidence="3">WTNN_2</strain>
        <tissue evidence="3">Leaf</tissue>
    </source>
</reference>
<dbReference type="AlphaFoldDB" id="A0ABD3RSF4"/>
<evidence type="ECO:0000313" key="4">
    <source>
        <dbReference type="Proteomes" id="UP001634393"/>
    </source>
</evidence>
<evidence type="ECO:0000259" key="2">
    <source>
        <dbReference type="Pfam" id="PF12697"/>
    </source>
</evidence>
<evidence type="ECO:0000256" key="1">
    <source>
        <dbReference type="ARBA" id="ARBA00022801"/>
    </source>
</evidence>
<dbReference type="InterPro" id="IPR045889">
    <property type="entry name" value="MES/HNL"/>
</dbReference>
<dbReference type="Gene3D" id="3.40.50.1820">
    <property type="entry name" value="alpha/beta hydrolase"/>
    <property type="match status" value="2"/>
</dbReference>
<keyword evidence="4" id="KW-1185">Reference proteome</keyword>
<sequence>MEWLAQPKHFLAVHGVGHGAWVYYKLKPRIEATGHKFSPISLAAAGNSTKKLEEVRSLHDYTEPLLEALAAVPEGEKVVLIGHSGGGYPAAFAMEKYPEKIAVAVFLNALMPDSKNRPSYVIEEYLKTTPPEAWLDTQFPTYGEPPITALVVGPKFINESLYNLSPIEDQALGHLSVRPGSLFMEDLATMDNFSDEKFGSVPRVYVIAADDKTIPPKFQRWQIENNPVKETEYVNHSNILQQSHIVLVHGACHGAWCWYKLKPMLEAAGHRVTALDLSASGINPRSLHELNTLAEYTQPLLELLASISKDEKVILVGHSLGGMNLGLAMDMYPEKISVAVFLTAFMPDSVHRPSYVLEKYDEQTPTEEWLDTEFLPYGTVEEPRTSMFFGPNFLSSKLYQLCSPEDLALANMLIRPSSLFVEDLSKKDAFSNERFGSVKRVFIVCDEDKAIPVNFQRWLIETIGVAEVKEIKEADHMAMLSEPKQLSRYLLEIATKYD</sequence>
<organism evidence="3 4">
    <name type="scientific">Penstemon smallii</name>
    <dbReference type="NCBI Taxonomy" id="265156"/>
    <lineage>
        <taxon>Eukaryota</taxon>
        <taxon>Viridiplantae</taxon>
        <taxon>Streptophyta</taxon>
        <taxon>Embryophyta</taxon>
        <taxon>Tracheophyta</taxon>
        <taxon>Spermatophyta</taxon>
        <taxon>Magnoliopsida</taxon>
        <taxon>eudicotyledons</taxon>
        <taxon>Gunneridae</taxon>
        <taxon>Pentapetalae</taxon>
        <taxon>asterids</taxon>
        <taxon>lamiids</taxon>
        <taxon>Lamiales</taxon>
        <taxon>Plantaginaceae</taxon>
        <taxon>Cheloneae</taxon>
        <taxon>Penstemon</taxon>
    </lineage>
</organism>
<evidence type="ECO:0000313" key="3">
    <source>
        <dbReference type="EMBL" id="KAL3813581.1"/>
    </source>
</evidence>
<keyword evidence="1" id="KW-0378">Hydrolase</keyword>
<dbReference type="GO" id="GO:0016787">
    <property type="term" value="F:hydrolase activity"/>
    <property type="evidence" value="ECO:0007669"/>
    <property type="project" value="UniProtKB-KW"/>
</dbReference>
<dbReference type="InterPro" id="IPR029058">
    <property type="entry name" value="AB_hydrolase_fold"/>
</dbReference>
<dbReference type="EMBL" id="JBJXBP010000008">
    <property type="protein sequence ID" value="KAL3813581.1"/>
    <property type="molecule type" value="Genomic_DNA"/>
</dbReference>
<feature type="domain" description="AB hydrolase-1" evidence="2">
    <location>
        <begin position="245"/>
        <end position="486"/>
    </location>
</feature>
<protein>
    <recommendedName>
        <fullName evidence="2">AB hydrolase-1 domain-containing protein</fullName>
    </recommendedName>
</protein>